<keyword evidence="3" id="KW-0255">Endonuclease</keyword>
<dbReference type="Pfam" id="PF03372">
    <property type="entry name" value="Exo_endo_phos"/>
    <property type="match status" value="1"/>
</dbReference>
<proteinExistence type="predicted"/>
<comment type="caution">
    <text evidence="3">The sequence shown here is derived from an EMBL/GenBank/DDBJ whole genome shotgun (WGS) entry which is preliminary data.</text>
</comment>
<accession>A0A4Q7KIH5</accession>
<keyword evidence="3" id="KW-0269">Exonuclease</keyword>
<dbReference type="GO" id="GO:0004527">
    <property type="term" value="F:exonuclease activity"/>
    <property type="evidence" value="ECO:0007669"/>
    <property type="project" value="UniProtKB-KW"/>
</dbReference>
<dbReference type="InterPro" id="IPR036691">
    <property type="entry name" value="Endo/exonu/phosph_ase_sf"/>
</dbReference>
<keyword evidence="3" id="KW-0540">Nuclease</keyword>
<reference evidence="3 4" key="1">
    <citation type="submission" date="2019-02" db="EMBL/GenBank/DDBJ databases">
        <title>Genomic Encyclopedia of Type Strains, Phase IV (KMG-IV): sequencing the most valuable type-strain genomes for metagenomic binning, comparative biology and taxonomic classification.</title>
        <authorList>
            <person name="Goeker M."/>
        </authorList>
    </citation>
    <scope>NUCLEOTIDE SEQUENCE [LARGE SCALE GENOMIC DNA]</scope>
    <source>
        <strain evidence="3 4">DSM 101727</strain>
    </source>
</reference>
<feature type="domain" description="Endonuclease/exonuclease/phosphatase" evidence="2">
    <location>
        <begin position="39"/>
        <end position="320"/>
    </location>
</feature>
<name>A0A4Q7KIH5_9PSEU</name>
<evidence type="ECO:0000313" key="3">
    <source>
        <dbReference type="EMBL" id="RZS36339.1"/>
    </source>
</evidence>
<keyword evidence="3" id="KW-0378">Hydrolase</keyword>
<feature type="chain" id="PRO_5038568938" evidence="1">
    <location>
        <begin position="23"/>
        <end position="332"/>
    </location>
</feature>
<organism evidence="3 4">
    <name type="scientific">Herbihabitans rhizosphaerae</name>
    <dbReference type="NCBI Taxonomy" id="1872711"/>
    <lineage>
        <taxon>Bacteria</taxon>
        <taxon>Bacillati</taxon>
        <taxon>Actinomycetota</taxon>
        <taxon>Actinomycetes</taxon>
        <taxon>Pseudonocardiales</taxon>
        <taxon>Pseudonocardiaceae</taxon>
        <taxon>Herbihabitans</taxon>
    </lineage>
</organism>
<dbReference type="Proteomes" id="UP000294257">
    <property type="component" value="Unassembled WGS sequence"/>
</dbReference>
<dbReference type="SUPFAM" id="SSF56219">
    <property type="entry name" value="DNase I-like"/>
    <property type="match status" value="1"/>
</dbReference>
<dbReference type="PANTHER" id="PTHR41349">
    <property type="match status" value="1"/>
</dbReference>
<dbReference type="GO" id="GO:0004519">
    <property type="term" value="F:endonuclease activity"/>
    <property type="evidence" value="ECO:0007669"/>
    <property type="project" value="UniProtKB-KW"/>
</dbReference>
<feature type="signal peptide" evidence="1">
    <location>
        <begin position="1"/>
        <end position="22"/>
    </location>
</feature>
<keyword evidence="4" id="KW-1185">Reference proteome</keyword>
<dbReference type="InterPro" id="IPR005135">
    <property type="entry name" value="Endo/exonuclease/phosphatase"/>
</dbReference>
<gene>
    <name evidence="3" type="ORF">EV193_10720</name>
</gene>
<dbReference type="Gene3D" id="3.60.10.10">
    <property type="entry name" value="Endonuclease/exonuclease/phosphatase"/>
    <property type="match status" value="1"/>
</dbReference>
<evidence type="ECO:0000259" key="2">
    <source>
        <dbReference type="Pfam" id="PF03372"/>
    </source>
</evidence>
<evidence type="ECO:0000313" key="4">
    <source>
        <dbReference type="Proteomes" id="UP000294257"/>
    </source>
</evidence>
<dbReference type="OrthoDB" id="4181857at2"/>
<keyword evidence="1" id="KW-0732">Signal</keyword>
<protein>
    <submittedName>
        <fullName evidence="3">Endonuclease/exonuclease/phosphatase (EEP) superfamily protein YafD</fullName>
    </submittedName>
</protein>
<dbReference type="RefSeq" id="WP_130345855.1">
    <property type="nucleotide sequence ID" value="NZ_SGWQ01000007.1"/>
</dbReference>
<sequence>MRRWTRVLGVLAAVVTTAATLAATPGSAAAAKDVPVRVLTWNILHGGQNPDNLRNLLEQIQSERPDVFLTVETYGSGPKIEKALDAMGKGDYTGVRITDRPSGSDNLWLFTRYPVLQRLPKPTGDTVSDFNIGGARVQLPNGPSVNLFTVWVSYSDPWNGYLMDENAAAIRAGRTPPHAPEAISRAETVQNRQLGDIIRTQLPAMLNGNTDPVVMGGDLNTPAASDWTPSWGKCPGHLDMSYPLTATNIVTGAGFVDAFRAANPDACTTPGITWSPLPDQRMITPQRIDFTFAKGAEVQRSRVLDQRLPQHGPGVFYSDHAAIVSDLVFRAR</sequence>
<evidence type="ECO:0000256" key="1">
    <source>
        <dbReference type="SAM" id="SignalP"/>
    </source>
</evidence>
<dbReference type="AlphaFoldDB" id="A0A4Q7KIH5"/>
<dbReference type="EMBL" id="SGWQ01000007">
    <property type="protein sequence ID" value="RZS36339.1"/>
    <property type="molecule type" value="Genomic_DNA"/>
</dbReference>
<dbReference type="PANTHER" id="PTHR41349:SF1">
    <property type="entry name" value="PROTEIN CBG08683"/>
    <property type="match status" value="1"/>
</dbReference>